<dbReference type="GO" id="GO:0000724">
    <property type="term" value="P:double-strand break repair via homologous recombination"/>
    <property type="evidence" value="ECO:0007669"/>
    <property type="project" value="TreeGrafter"/>
</dbReference>
<feature type="domain" description="RQC" evidence="6">
    <location>
        <begin position="426"/>
        <end position="534"/>
    </location>
</feature>
<keyword evidence="8" id="KW-1185">Reference proteome</keyword>
<dbReference type="EC" id="5.6.2.4" evidence="5"/>
<dbReference type="InterPro" id="IPR018982">
    <property type="entry name" value="RQC_domain"/>
</dbReference>
<proteinExistence type="inferred from homology"/>
<dbReference type="GO" id="GO:0003677">
    <property type="term" value="F:DNA binding"/>
    <property type="evidence" value="ECO:0007669"/>
    <property type="project" value="UniProtKB-KW"/>
</dbReference>
<dbReference type="AlphaFoldDB" id="A0A7D9HBE0"/>
<name>A0A7D9HBE0_PARCT</name>
<organism evidence="7 8">
    <name type="scientific">Paramuricea clavata</name>
    <name type="common">Red gorgonian</name>
    <name type="synonym">Violescent sea-whip</name>
    <dbReference type="NCBI Taxonomy" id="317549"/>
    <lineage>
        <taxon>Eukaryota</taxon>
        <taxon>Metazoa</taxon>
        <taxon>Cnidaria</taxon>
        <taxon>Anthozoa</taxon>
        <taxon>Octocorallia</taxon>
        <taxon>Malacalcyonacea</taxon>
        <taxon>Plexauridae</taxon>
        <taxon>Paramuricea</taxon>
    </lineage>
</organism>
<evidence type="ECO:0000256" key="5">
    <source>
        <dbReference type="ARBA" id="ARBA00034808"/>
    </source>
</evidence>
<keyword evidence="2" id="KW-0238">DNA-binding</keyword>
<comment type="catalytic activity">
    <reaction evidence="4">
        <text>Couples ATP hydrolysis with the unwinding of duplex DNA by translocating in the 3'-5' direction.</text>
        <dbReference type="EC" id="5.6.2.4"/>
    </reaction>
</comment>
<evidence type="ECO:0000256" key="1">
    <source>
        <dbReference type="ARBA" id="ARBA00005446"/>
    </source>
</evidence>
<dbReference type="GO" id="GO:0005694">
    <property type="term" value="C:chromosome"/>
    <property type="evidence" value="ECO:0007669"/>
    <property type="project" value="TreeGrafter"/>
</dbReference>
<dbReference type="OrthoDB" id="10261556at2759"/>
<dbReference type="EMBL" id="CACRXK020000292">
    <property type="protein sequence ID" value="CAB3980446.1"/>
    <property type="molecule type" value="Genomic_DNA"/>
</dbReference>
<sequence>MAETAMAGANDDCVNAARLHERPFHAAYINEKIPCPLPQCRRDFRNDFFEVNGLAQHFRAKHSGVTFTDKHVDEAKCVLKSLHGEETKRHLEKLSTARRNLSEPYIGYNVFTKHGDCHNLYVAAKDAKEAAKLVGMVLLHFGYLKPYSKGNRGEPIDVKGGNITATFNVWFSTKTESGKDMTVVIAEATFVKKDLYVDATPLQKEHCHRNNVNTAAILPSGDPNLDILRAIFQFESFRGLQKQAIDSTATQRTRDAIINHLQLPDVNVLLQSSDRPNLVFQVIDRQGSDHSSLVGLVKNEFDGTVEYRFWNGHRQKKVKFVIHNGIPPSIENYVQESGRAGRDGTEAHCIVFFKFEDRTIHLKNMSALPDGGEKQQRLKSLNHMVDYCMIPSCRKSQLVRYFDGASSSSCNERCDVCKQPPNPPLNGTEHAKSVVACVQSMIKIDSNVSVKYLALTYRGSRSKEIVNKGYVNAQNHGSGSKDFNSKTMYKFIHLLITGGILQEKLRTVSDTKTTPLLVLGEKASQVLDRDFKFVYYK</sequence>
<keyword evidence="7" id="KW-0378">Hydrolase</keyword>
<dbReference type="GO" id="GO:0006260">
    <property type="term" value="P:DNA replication"/>
    <property type="evidence" value="ECO:0007669"/>
    <property type="project" value="InterPro"/>
</dbReference>
<dbReference type="Gene3D" id="1.10.10.10">
    <property type="entry name" value="Winged helix-like DNA-binding domain superfamily/Winged helix DNA-binding domain"/>
    <property type="match status" value="1"/>
</dbReference>
<evidence type="ECO:0000313" key="7">
    <source>
        <dbReference type="EMBL" id="CAB3980446.1"/>
    </source>
</evidence>
<dbReference type="Proteomes" id="UP001152795">
    <property type="component" value="Unassembled WGS sequence"/>
</dbReference>
<dbReference type="Pfam" id="PF09382">
    <property type="entry name" value="RQC"/>
    <property type="match status" value="1"/>
</dbReference>
<comment type="similarity">
    <text evidence="1">Belongs to the helicase family. RecQ subfamily.</text>
</comment>
<keyword evidence="7" id="KW-0547">Nucleotide-binding</keyword>
<keyword evidence="3" id="KW-0413">Isomerase</keyword>
<dbReference type="PANTHER" id="PTHR13710">
    <property type="entry name" value="DNA HELICASE RECQ FAMILY MEMBER"/>
    <property type="match status" value="1"/>
</dbReference>
<evidence type="ECO:0000313" key="8">
    <source>
        <dbReference type="Proteomes" id="UP001152795"/>
    </source>
</evidence>
<reference evidence="7" key="1">
    <citation type="submission" date="2020-04" db="EMBL/GenBank/DDBJ databases">
        <authorList>
            <person name="Alioto T."/>
            <person name="Alioto T."/>
            <person name="Gomez Garrido J."/>
        </authorList>
    </citation>
    <scope>NUCLEOTIDE SEQUENCE</scope>
    <source>
        <strain evidence="7">A484AB</strain>
    </source>
</reference>
<evidence type="ECO:0000259" key="6">
    <source>
        <dbReference type="SMART" id="SM00956"/>
    </source>
</evidence>
<comment type="caution">
    <text evidence="7">The sequence shown here is derived from an EMBL/GenBank/DDBJ whole genome shotgun (WGS) entry which is preliminary data.</text>
</comment>
<evidence type="ECO:0000256" key="4">
    <source>
        <dbReference type="ARBA" id="ARBA00034617"/>
    </source>
</evidence>
<evidence type="ECO:0000256" key="2">
    <source>
        <dbReference type="ARBA" id="ARBA00023125"/>
    </source>
</evidence>
<keyword evidence="7" id="KW-0347">Helicase</keyword>
<dbReference type="Gene3D" id="3.40.50.300">
    <property type="entry name" value="P-loop containing nucleotide triphosphate hydrolases"/>
    <property type="match status" value="1"/>
</dbReference>
<dbReference type="InterPro" id="IPR032284">
    <property type="entry name" value="RecQ_Zn-bd"/>
</dbReference>
<gene>
    <name evidence="7" type="ORF">PACLA_8A036854</name>
</gene>
<keyword evidence="7" id="KW-0067">ATP-binding</keyword>
<accession>A0A7D9HBE0</accession>
<dbReference type="InterPro" id="IPR036390">
    <property type="entry name" value="WH_DNA-bd_sf"/>
</dbReference>
<dbReference type="GO" id="GO:0005737">
    <property type="term" value="C:cytoplasm"/>
    <property type="evidence" value="ECO:0007669"/>
    <property type="project" value="TreeGrafter"/>
</dbReference>
<dbReference type="Pfam" id="PF16124">
    <property type="entry name" value="RecQ_Zn_bind"/>
    <property type="match status" value="1"/>
</dbReference>
<dbReference type="GO" id="GO:0043138">
    <property type="term" value="F:3'-5' DNA helicase activity"/>
    <property type="evidence" value="ECO:0007669"/>
    <property type="project" value="UniProtKB-EC"/>
</dbReference>
<protein>
    <recommendedName>
        <fullName evidence="5">DNA 3'-5' helicase</fullName>
        <ecNumber evidence="5">5.6.2.4</ecNumber>
    </recommendedName>
</protein>
<dbReference type="SMART" id="SM00956">
    <property type="entry name" value="RQC"/>
    <property type="match status" value="1"/>
</dbReference>
<dbReference type="SUPFAM" id="SSF46785">
    <property type="entry name" value="Winged helix' DNA-binding domain"/>
    <property type="match status" value="1"/>
</dbReference>
<dbReference type="PANTHER" id="PTHR13710:SF105">
    <property type="entry name" value="ATP-DEPENDENT DNA HELICASE Q1"/>
    <property type="match status" value="1"/>
</dbReference>
<dbReference type="SUPFAM" id="SSF52540">
    <property type="entry name" value="P-loop containing nucleoside triphosphate hydrolases"/>
    <property type="match status" value="2"/>
</dbReference>
<dbReference type="GO" id="GO:0009378">
    <property type="term" value="F:four-way junction helicase activity"/>
    <property type="evidence" value="ECO:0007669"/>
    <property type="project" value="TreeGrafter"/>
</dbReference>
<dbReference type="InterPro" id="IPR036388">
    <property type="entry name" value="WH-like_DNA-bd_sf"/>
</dbReference>
<dbReference type="InterPro" id="IPR027417">
    <property type="entry name" value="P-loop_NTPase"/>
</dbReference>
<evidence type="ECO:0000256" key="3">
    <source>
        <dbReference type="ARBA" id="ARBA00023235"/>
    </source>
</evidence>